<proteinExistence type="predicted"/>
<dbReference type="AlphaFoldDB" id="A0A0C9UZ86"/>
<dbReference type="EMBL" id="KN837262">
    <property type="protein sequence ID" value="KIJ30400.1"/>
    <property type="molecule type" value="Genomic_DNA"/>
</dbReference>
<accession>A0A0C9UZ86</accession>
<evidence type="ECO:0000313" key="1">
    <source>
        <dbReference type="EMBL" id="KIJ30400.1"/>
    </source>
</evidence>
<dbReference type="Proteomes" id="UP000054279">
    <property type="component" value="Unassembled WGS sequence"/>
</dbReference>
<protein>
    <submittedName>
        <fullName evidence="1">Uncharacterized protein</fullName>
    </submittedName>
</protein>
<feature type="non-terminal residue" evidence="1">
    <location>
        <position position="53"/>
    </location>
</feature>
<dbReference type="InterPro" id="IPR040521">
    <property type="entry name" value="KDZ"/>
</dbReference>
<dbReference type="HOGENOM" id="CLU_003703_10_0_1"/>
<name>A0A0C9UZ86_SPHS4</name>
<gene>
    <name evidence="1" type="ORF">M422DRAFT_128077</name>
</gene>
<evidence type="ECO:0000313" key="2">
    <source>
        <dbReference type="Proteomes" id="UP000054279"/>
    </source>
</evidence>
<feature type="non-terminal residue" evidence="1">
    <location>
        <position position="1"/>
    </location>
</feature>
<organism evidence="1 2">
    <name type="scientific">Sphaerobolus stellatus (strain SS14)</name>
    <dbReference type="NCBI Taxonomy" id="990650"/>
    <lineage>
        <taxon>Eukaryota</taxon>
        <taxon>Fungi</taxon>
        <taxon>Dikarya</taxon>
        <taxon>Basidiomycota</taxon>
        <taxon>Agaricomycotina</taxon>
        <taxon>Agaricomycetes</taxon>
        <taxon>Phallomycetidae</taxon>
        <taxon>Geastrales</taxon>
        <taxon>Sphaerobolaceae</taxon>
        <taxon>Sphaerobolus</taxon>
    </lineage>
</organism>
<dbReference type="Pfam" id="PF18758">
    <property type="entry name" value="KDZ"/>
    <property type="match status" value="1"/>
</dbReference>
<sequence length="53" mass="6068">SFNWTKDVGRTCGELVESNWASLNLLATSVWEMGFGHHCDTLNDAMNDWNHQK</sequence>
<keyword evidence="2" id="KW-1185">Reference proteome</keyword>
<reference evidence="1 2" key="1">
    <citation type="submission" date="2014-06" db="EMBL/GenBank/DDBJ databases">
        <title>Evolutionary Origins and Diversification of the Mycorrhizal Mutualists.</title>
        <authorList>
            <consortium name="DOE Joint Genome Institute"/>
            <consortium name="Mycorrhizal Genomics Consortium"/>
            <person name="Kohler A."/>
            <person name="Kuo A."/>
            <person name="Nagy L.G."/>
            <person name="Floudas D."/>
            <person name="Copeland A."/>
            <person name="Barry K.W."/>
            <person name="Cichocki N."/>
            <person name="Veneault-Fourrey C."/>
            <person name="LaButti K."/>
            <person name="Lindquist E.A."/>
            <person name="Lipzen A."/>
            <person name="Lundell T."/>
            <person name="Morin E."/>
            <person name="Murat C."/>
            <person name="Riley R."/>
            <person name="Ohm R."/>
            <person name="Sun H."/>
            <person name="Tunlid A."/>
            <person name="Henrissat B."/>
            <person name="Grigoriev I.V."/>
            <person name="Hibbett D.S."/>
            <person name="Martin F."/>
        </authorList>
    </citation>
    <scope>NUCLEOTIDE SEQUENCE [LARGE SCALE GENOMIC DNA]</scope>
    <source>
        <strain evidence="1 2">SS14</strain>
    </source>
</reference>